<dbReference type="CDD" id="cd02440">
    <property type="entry name" value="AdoMet_MTases"/>
    <property type="match status" value="1"/>
</dbReference>
<dbReference type="GO" id="GO:0008757">
    <property type="term" value="F:S-adenosylmethionine-dependent methyltransferase activity"/>
    <property type="evidence" value="ECO:0007669"/>
    <property type="project" value="InterPro"/>
</dbReference>
<dbReference type="InterPro" id="IPR029063">
    <property type="entry name" value="SAM-dependent_MTases_sf"/>
</dbReference>
<gene>
    <name evidence="2" type="ORF">GT409_06900</name>
</gene>
<protein>
    <submittedName>
        <fullName evidence="2">Methyltransferase domain-containing protein</fullName>
    </submittedName>
</protein>
<dbReference type="Proteomes" id="UP000464954">
    <property type="component" value="Chromosome"/>
</dbReference>
<keyword evidence="3" id="KW-1185">Reference proteome</keyword>
<dbReference type="InterPro" id="IPR013216">
    <property type="entry name" value="Methyltransf_11"/>
</dbReference>
<dbReference type="RefSeq" id="WP_160628248.1">
    <property type="nucleotide sequence ID" value="NZ_CP047593.1"/>
</dbReference>
<dbReference type="GO" id="GO:0032259">
    <property type="term" value="P:methylation"/>
    <property type="evidence" value="ECO:0007669"/>
    <property type="project" value="UniProtKB-KW"/>
</dbReference>
<dbReference type="AlphaFoldDB" id="A0A6P1M3K6"/>
<dbReference type="Gene3D" id="3.40.50.150">
    <property type="entry name" value="Vaccinia Virus protein VP39"/>
    <property type="match status" value="1"/>
</dbReference>
<evidence type="ECO:0000313" key="2">
    <source>
        <dbReference type="EMBL" id="QHI69190.1"/>
    </source>
</evidence>
<proteinExistence type="predicted"/>
<keyword evidence="2" id="KW-0808">Transferase</keyword>
<feature type="domain" description="Methyltransferase type 11" evidence="1">
    <location>
        <begin position="83"/>
        <end position="180"/>
    </location>
</feature>
<evidence type="ECO:0000313" key="3">
    <source>
        <dbReference type="Proteomes" id="UP000464954"/>
    </source>
</evidence>
<dbReference type="SUPFAM" id="SSF53335">
    <property type="entry name" value="S-adenosyl-L-methionine-dependent methyltransferases"/>
    <property type="match status" value="1"/>
</dbReference>
<keyword evidence="2" id="KW-0489">Methyltransferase</keyword>
<name>A0A6P1M3K6_9BACT</name>
<dbReference type="PANTHER" id="PTHR43861:SF1">
    <property type="entry name" value="TRANS-ACONITATE 2-METHYLTRANSFERASE"/>
    <property type="match status" value="1"/>
</dbReference>
<dbReference type="Pfam" id="PF08241">
    <property type="entry name" value="Methyltransf_11"/>
    <property type="match status" value="1"/>
</dbReference>
<dbReference type="EMBL" id="CP047593">
    <property type="protein sequence ID" value="QHI69190.1"/>
    <property type="molecule type" value="Genomic_DNA"/>
</dbReference>
<organism evidence="2 3">
    <name type="scientific">Tichowtungia aerotolerans</name>
    <dbReference type="NCBI Taxonomy" id="2697043"/>
    <lineage>
        <taxon>Bacteria</taxon>
        <taxon>Pseudomonadati</taxon>
        <taxon>Kiritimatiellota</taxon>
        <taxon>Tichowtungiia</taxon>
        <taxon>Tichowtungiales</taxon>
        <taxon>Tichowtungiaceae</taxon>
        <taxon>Tichowtungia</taxon>
    </lineage>
</organism>
<sequence length="296" mass="32724">MNQNIGQRETNFITLALHLLKIETAPMQFTGNTDQSSARYWNDLAGLYQKQTRISTSDFHYGPLLPGDSSLGLLPPVSQCSCLEIGCGAGQNSIFLAKQGAQCIAIDISEQQLDYGRKLAAKENVDVDFRCISMDALHAGAWKAASFGLIHSSYALPFSADPAKVITDCAALLKPGGTLLLTTGHPLYAGEWLDIGDGEDGVFLPDYFRLEPDVRMSMDDKTMNAAQYWPISQTVEWMHQAGLVIERLLEPAPMPIPEMSKKEIAEKIPYDSKDWHALYDQLARIPVVVIFKCRKA</sequence>
<accession>A0A6P1M3K6</accession>
<dbReference type="KEGG" id="taer:GT409_06900"/>
<dbReference type="PANTHER" id="PTHR43861">
    <property type="entry name" value="TRANS-ACONITATE 2-METHYLTRANSFERASE-RELATED"/>
    <property type="match status" value="1"/>
</dbReference>
<evidence type="ECO:0000259" key="1">
    <source>
        <dbReference type="Pfam" id="PF08241"/>
    </source>
</evidence>
<reference evidence="2 3" key="1">
    <citation type="submission" date="2020-01" db="EMBL/GenBank/DDBJ databases">
        <title>Ponticoccus aerotolerans gen. nov., sp. nov., an anaerobic bacterium and proposal of Ponticoccusceae fam. nov., Ponticoccusles ord. nov. and Ponticoccuse classis nov. in the phylum Kiritimatiellaeota.</title>
        <authorList>
            <person name="Zhou L.Y."/>
            <person name="Du Z.J."/>
        </authorList>
    </citation>
    <scope>NUCLEOTIDE SEQUENCE [LARGE SCALE GENOMIC DNA]</scope>
    <source>
        <strain evidence="2 3">S-5007</strain>
    </source>
</reference>